<sequence length="181" mass="18181">MRNENHPATPSAGAGIDRRTLLAGSFALGAALFLGGTEGAQAAQLDALTGGTVDLPAFLALSQRLTGHDDLDEDHGAALLEALRGAGHGGALANLHTAVRAAGAAPEAVAAAAAGEAVAARALLRGWYVGLVAMPGGQERLVGYDTALMAAVTADFIPLRSFCGGAPHFWAAPPELDDLPL</sequence>
<evidence type="ECO:0000313" key="1">
    <source>
        <dbReference type="EMBL" id="MFC3229057.1"/>
    </source>
</evidence>
<comment type="caution">
    <text evidence="1">The sequence shown here is derived from an EMBL/GenBank/DDBJ whole genome shotgun (WGS) entry which is preliminary data.</text>
</comment>
<name>A0ABV7L369_9PROT</name>
<dbReference type="InterPro" id="IPR024651">
    <property type="entry name" value="FAD-SLDH_ssu"/>
</dbReference>
<protein>
    <submittedName>
        <fullName evidence="1">Sugar dehydrogenase complex small subunit</fullName>
    </submittedName>
</protein>
<reference evidence="2" key="1">
    <citation type="journal article" date="2019" name="Int. J. Syst. Evol. Microbiol.">
        <title>The Global Catalogue of Microorganisms (GCM) 10K type strain sequencing project: providing services to taxonomists for standard genome sequencing and annotation.</title>
        <authorList>
            <consortium name="The Broad Institute Genomics Platform"/>
            <consortium name="The Broad Institute Genome Sequencing Center for Infectious Disease"/>
            <person name="Wu L."/>
            <person name="Ma J."/>
        </authorList>
    </citation>
    <scope>NUCLEOTIDE SEQUENCE [LARGE SCALE GENOMIC DNA]</scope>
    <source>
        <strain evidence="2">KCTC 42964</strain>
    </source>
</reference>
<organism evidence="1 2">
    <name type="scientific">Marinibaculum pumilum</name>
    <dbReference type="NCBI Taxonomy" id="1766165"/>
    <lineage>
        <taxon>Bacteria</taxon>
        <taxon>Pseudomonadati</taxon>
        <taxon>Pseudomonadota</taxon>
        <taxon>Alphaproteobacteria</taxon>
        <taxon>Rhodospirillales</taxon>
        <taxon>Rhodospirillaceae</taxon>
        <taxon>Marinibaculum</taxon>
    </lineage>
</organism>
<proteinExistence type="predicted"/>
<dbReference type="Pfam" id="PF12318">
    <property type="entry name" value="FAD-SLDH"/>
    <property type="match status" value="1"/>
</dbReference>
<dbReference type="PROSITE" id="PS51318">
    <property type="entry name" value="TAT"/>
    <property type="match status" value="1"/>
</dbReference>
<accession>A0ABV7L369</accession>
<evidence type="ECO:0000313" key="2">
    <source>
        <dbReference type="Proteomes" id="UP001595528"/>
    </source>
</evidence>
<dbReference type="InterPro" id="IPR006311">
    <property type="entry name" value="TAT_signal"/>
</dbReference>
<dbReference type="Proteomes" id="UP001595528">
    <property type="component" value="Unassembled WGS sequence"/>
</dbReference>
<keyword evidence="2" id="KW-1185">Reference proteome</keyword>
<dbReference type="RefSeq" id="WP_379902887.1">
    <property type="nucleotide sequence ID" value="NZ_JBHRTR010000031.1"/>
</dbReference>
<dbReference type="EMBL" id="JBHRTR010000031">
    <property type="protein sequence ID" value="MFC3229057.1"/>
    <property type="molecule type" value="Genomic_DNA"/>
</dbReference>
<gene>
    <name evidence="1" type="ORF">ACFOGJ_17560</name>
</gene>